<reference evidence="1 2" key="1">
    <citation type="submission" date="2023-10" db="EMBL/GenBank/DDBJ databases">
        <title>Novel methanotroph of the genus Methylocapsa from a subarctic wetland.</title>
        <authorList>
            <person name="Belova S.E."/>
            <person name="Oshkin I.Y."/>
            <person name="Miroshnikov K."/>
            <person name="Dedysh S.N."/>
        </authorList>
    </citation>
    <scope>NUCLEOTIDE SEQUENCE [LARGE SCALE GENOMIC DNA]</scope>
    <source>
        <strain evidence="1 2">RX1</strain>
    </source>
</reference>
<dbReference type="Proteomes" id="UP001626536">
    <property type="component" value="Chromosome"/>
</dbReference>
<proteinExistence type="predicted"/>
<keyword evidence="2" id="KW-1185">Reference proteome</keyword>
<sequence length="45" mass="5181">MNQFVPFTDRASALIAAGDERAAHRFFEFFTANIRNPHPRRCGFP</sequence>
<name>A0ABZ0HS86_9HYPH</name>
<gene>
    <name evidence="1" type="ORF">RZS28_18140</name>
</gene>
<accession>A0ABZ0HS86</accession>
<evidence type="ECO:0000313" key="1">
    <source>
        <dbReference type="EMBL" id="WOJ89676.1"/>
    </source>
</evidence>
<dbReference type="RefSeq" id="WP_407339120.1">
    <property type="nucleotide sequence ID" value="NZ_CP136862.1"/>
</dbReference>
<dbReference type="EMBL" id="CP136862">
    <property type="protein sequence ID" value="WOJ89676.1"/>
    <property type="molecule type" value="Genomic_DNA"/>
</dbReference>
<organism evidence="1 2">
    <name type="scientific">Methylocapsa polymorpha</name>
    <dbReference type="NCBI Taxonomy" id="3080828"/>
    <lineage>
        <taxon>Bacteria</taxon>
        <taxon>Pseudomonadati</taxon>
        <taxon>Pseudomonadota</taxon>
        <taxon>Alphaproteobacteria</taxon>
        <taxon>Hyphomicrobiales</taxon>
        <taxon>Beijerinckiaceae</taxon>
        <taxon>Methylocapsa</taxon>
    </lineage>
</organism>
<evidence type="ECO:0000313" key="2">
    <source>
        <dbReference type="Proteomes" id="UP001626536"/>
    </source>
</evidence>
<protein>
    <submittedName>
        <fullName evidence="1">Uncharacterized protein</fullName>
    </submittedName>
</protein>